<dbReference type="InterPro" id="IPR036890">
    <property type="entry name" value="HATPase_C_sf"/>
</dbReference>
<comment type="catalytic activity">
    <reaction evidence="1">
        <text>ATP + protein L-histidine = ADP + protein N-phospho-L-histidine.</text>
        <dbReference type="EC" id="2.7.13.3"/>
    </reaction>
</comment>
<dbReference type="InterPro" id="IPR003661">
    <property type="entry name" value="HisK_dim/P_dom"/>
</dbReference>
<dbReference type="PANTHER" id="PTHR45528:SF1">
    <property type="entry name" value="SENSOR HISTIDINE KINASE CPXA"/>
    <property type="match status" value="1"/>
</dbReference>
<dbReference type="Gene3D" id="1.10.287.130">
    <property type="match status" value="1"/>
</dbReference>
<keyword evidence="9" id="KW-0418">Kinase</keyword>
<dbReference type="Pfam" id="PF00672">
    <property type="entry name" value="HAMP"/>
    <property type="match status" value="1"/>
</dbReference>
<feature type="domain" description="HAMP" evidence="17">
    <location>
        <begin position="164"/>
        <end position="216"/>
    </location>
</feature>
<evidence type="ECO:0000256" key="2">
    <source>
        <dbReference type="ARBA" id="ARBA00004651"/>
    </source>
</evidence>
<dbReference type="EMBL" id="ACIP02000004">
    <property type="protein sequence ID" value="EEP27852.1"/>
    <property type="molecule type" value="Genomic_DNA"/>
</dbReference>
<dbReference type="SMART" id="SM00304">
    <property type="entry name" value="HAMP"/>
    <property type="match status" value="1"/>
</dbReference>
<evidence type="ECO:0000256" key="13">
    <source>
        <dbReference type="ARBA" id="ARBA00023136"/>
    </source>
</evidence>
<evidence type="ECO:0000256" key="4">
    <source>
        <dbReference type="ARBA" id="ARBA00022475"/>
    </source>
</evidence>
<dbReference type="SMART" id="SM00388">
    <property type="entry name" value="HisKA"/>
    <property type="match status" value="1"/>
</dbReference>
<dbReference type="Gene3D" id="3.30.565.10">
    <property type="entry name" value="Histidine kinase-like ATPase, C-terminal domain"/>
    <property type="match status" value="1"/>
</dbReference>
<organism evidence="18 19">
    <name type="scientific">Shuttleworthella satelles DSM 14600</name>
    <dbReference type="NCBI Taxonomy" id="626523"/>
    <lineage>
        <taxon>Bacteria</taxon>
        <taxon>Bacillati</taxon>
        <taxon>Bacillota</taxon>
        <taxon>Clostridia</taxon>
        <taxon>Lachnospirales</taxon>
        <taxon>Lachnospiraceae</taxon>
        <taxon>Shuttleworthella</taxon>
    </lineage>
</organism>
<keyword evidence="5" id="KW-0597">Phosphoprotein</keyword>
<protein>
    <recommendedName>
        <fullName evidence="3">histidine kinase</fullName>
        <ecNumber evidence="3">2.7.13.3</ecNumber>
    </recommendedName>
</protein>
<reference evidence="18" key="1">
    <citation type="submission" date="2009-04" db="EMBL/GenBank/DDBJ databases">
        <authorList>
            <person name="Weinstock G."/>
            <person name="Sodergren E."/>
            <person name="Clifton S."/>
            <person name="Fulton L."/>
            <person name="Fulton B."/>
            <person name="Courtney L."/>
            <person name="Fronick C."/>
            <person name="Harrison M."/>
            <person name="Strong C."/>
            <person name="Farmer C."/>
            <person name="Delahaunty K."/>
            <person name="Markovic C."/>
            <person name="Hall O."/>
            <person name="Minx P."/>
            <person name="Tomlinson C."/>
            <person name="Mitreva M."/>
            <person name="Nelson J."/>
            <person name="Hou S."/>
            <person name="Wollam A."/>
            <person name="Pepin K.H."/>
            <person name="Johnson M."/>
            <person name="Bhonagiri V."/>
            <person name="Nash W.E."/>
            <person name="Warren W."/>
            <person name="Chinwalla A."/>
            <person name="Mardis E.R."/>
            <person name="Wilson R.K."/>
        </authorList>
    </citation>
    <scope>NUCLEOTIDE SEQUENCE [LARGE SCALE GENOMIC DNA]</scope>
    <source>
        <strain evidence="18">DSM 14600</strain>
    </source>
</reference>
<keyword evidence="12" id="KW-0902">Two-component regulatory system</keyword>
<dbReference type="SUPFAM" id="SSF55874">
    <property type="entry name" value="ATPase domain of HSP90 chaperone/DNA topoisomerase II/histidine kinase"/>
    <property type="match status" value="1"/>
</dbReference>
<dbReference type="PROSITE" id="PS50885">
    <property type="entry name" value="HAMP"/>
    <property type="match status" value="1"/>
</dbReference>
<dbReference type="SUPFAM" id="SSF158472">
    <property type="entry name" value="HAMP domain-like"/>
    <property type="match status" value="1"/>
</dbReference>
<dbReference type="STRING" id="626523.GCWU000342_01846"/>
<dbReference type="CDD" id="cd00082">
    <property type="entry name" value="HisKA"/>
    <property type="match status" value="1"/>
</dbReference>
<keyword evidence="10" id="KW-0067">ATP-binding</keyword>
<dbReference type="GO" id="GO:0005886">
    <property type="term" value="C:plasma membrane"/>
    <property type="evidence" value="ECO:0007669"/>
    <property type="project" value="UniProtKB-SubCell"/>
</dbReference>
<dbReference type="InterPro" id="IPR003660">
    <property type="entry name" value="HAMP_dom"/>
</dbReference>
<evidence type="ECO:0000313" key="18">
    <source>
        <dbReference type="EMBL" id="EEP27852.1"/>
    </source>
</evidence>
<dbReference type="Proteomes" id="UP000003494">
    <property type="component" value="Unassembled WGS sequence"/>
</dbReference>
<evidence type="ECO:0000313" key="19">
    <source>
        <dbReference type="Proteomes" id="UP000003494"/>
    </source>
</evidence>
<evidence type="ECO:0000256" key="8">
    <source>
        <dbReference type="ARBA" id="ARBA00022741"/>
    </source>
</evidence>
<feature type="transmembrane region" description="Helical" evidence="15">
    <location>
        <begin position="12"/>
        <end position="33"/>
    </location>
</feature>
<proteinExistence type="predicted"/>
<evidence type="ECO:0000256" key="12">
    <source>
        <dbReference type="ARBA" id="ARBA00023012"/>
    </source>
</evidence>
<keyword evidence="4" id="KW-1003">Cell membrane</keyword>
<dbReference type="PANTHER" id="PTHR45528">
    <property type="entry name" value="SENSOR HISTIDINE KINASE CPXA"/>
    <property type="match status" value="1"/>
</dbReference>
<accession>C4GD02</accession>
<keyword evidence="11 15" id="KW-1133">Transmembrane helix</keyword>
<name>C4GD02_9FIRM</name>
<dbReference type="AlphaFoldDB" id="C4GD02"/>
<evidence type="ECO:0000256" key="1">
    <source>
        <dbReference type="ARBA" id="ARBA00000085"/>
    </source>
</evidence>
<feature type="coiled-coil region" evidence="14">
    <location>
        <begin position="201"/>
        <end position="228"/>
    </location>
</feature>
<dbReference type="GO" id="GO:0005524">
    <property type="term" value="F:ATP binding"/>
    <property type="evidence" value="ECO:0007669"/>
    <property type="project" value="UniProtKB-KW"/>
</dbReference>
<dbReference type="HOGENOM" id="CLU_000445_89_6_9"/>
<evidence type="ECO:0000256" key="11">
    <source>
        <dbReference type="ARBA" id="ARBA00022989"/>
    </source>
</evidence>
<keyword evidence="7 15" id="KW-0812">Transmembrane</keyword>
<keyword evidence="13 15" id="KW-0472">Membrane</keyword>
<dbReference type="InterPro" id="IPR036097">
    <property type="entry name" value="HisK_dim/P_sf"/>
</dbReference>
<evidence type="ECO:0000259" key="17">
    <source>
        <dbReference type="PROSITE" id="PS50885"/>
    </source>
</evidence>
<dbReference type="EC" id="2.7.13.3" evidence="3"/>
<dbReference type="Gene3D" id="6.10.340.10">
    <property type="match status" value="1"/>
</dbReference>
<dbReference type="SMART" id="SM00387">
    <property type="entry name" value="HATPase_c"/>
    <property type="match status" value="1"/>
</dbReference>
<evidence type="ECO:0000256" key="15">
    <source>
        <dbReference type="SAM" id="Phobius"/>
    </source>
</evidence>
<evidence type="ECO:0000256" key="3">
    <source>
        <dbReference type="ARBA" id="ARBA00012438"/>
    </source>
</evidence>
<dbReference type="InterPro" id="IPR003594">
    <property type="entry name" value="HATPase_dom"/>
</dbReference>
<evidence type="ECO:0000256" key="6">
    <source>
        <dbReference type="ARBA" id="ARBA00022679"/>
    </source>
</evidence>
<keyword evidence="8" id="KW-0547">Nucleotide-binding</keyword>
<comment type="subcellular location">
    <subcellularLocation>
        <location evidence="2">Cell membrane</location>
        <topology evidence="2">Multi-pass membrane protein</topology>
    </subcellularLocation>
</comment>
<sequence>MKNLKIFPKMFLQTFAILSILIVLMHLLIFFVFPKTYLETRKQEVSAKADEIASNIQGRDLNFVEQSLDFYSKTSQIKAFVKEQGADDGIRIEEEVGADLKSSSNSLVIEEREIQLNTGRKIWVQFVSTADMQRDAKELSLKFLPYSLILSFLLSVVISLIYARSITKSIQEIKDVTDQMMKLDKDASLKVDSTNEVGQLKGQINELYETLLNSMEHLEQKNQEVLRLEKLKYDFFRGASHEMKTPLASLKIILENMQYNVGKYKDRDKYIGSCLAIVDQLTRNISQMLSVSSLDQLKNDEEEVLVRDILQPLLDQYRLLAGQRHISVSEELGDETMYIGRRALKMVLSNLISNAVKYANEKGEIHIGAEDNWLYVENTIDEETEADPNQIFDGGFDLNSERGNGLGLYIVRNILSNYEIPYRVTGDKGRIRFLIRLASQ</sequence>
<gene>
    <name evidence="18" type="ORF">GCWU000342_01846</name>
</gene>
<feature type="transmembrane region" description="Helical" evidence="15">
    <location>
        <begin position="143"/>
        <end position="163"/>
    </location>
</feature>
<dbReference type="eggNOG" id="COG0642">
    <property type="taxonomic scope" value="Bacteria"/>
</dbReference>
<dbReference type="SUPFAM" id="SSF47384">
    <property type="entry name" value="Homodimeric domain of signal transducing histidine kinase"/>
    <property type="match status" value="1"/>
</dbReference>
<keyword evidence="6" id="KW-0808">Transferase</keyword>
<dbReference type="Pfam" id="PF02518">
    <property type="entry name" value="HATPase_c"/>
    <property type="match status" value="1"/>
</dbReference>
<dbReference type="PROSITE" id="PS50109">
    <property type="entry name" value="HIS_KIN"/>
    <property type="match status" value="1"/>
</dbReference>
<evidence type="ECO:0000256" key="14">
    <source>
        <dbReference type="SAM" id="Coils"/>
    </source>
</evidence>
<evidence type="ECO:0000256" key="5">
    <source>
        <dbReference type="ARBA" id="ARBA00022553"/>
    </source>
</evidence>
<keyword evidence="14" id="KW-0175">Coiled coil</keyword>
<dbReference type="InterPro" id="IPR050398">
    <property type="entry name" value="HssS/ArlS-like"/>
</dbReference>
<feature type="domain" description="Histidine kinase" evidence="16">
    <location>
        <begin position="238"/>
        <end position="440"/>
    </location>
</feature>
<evidence type="ECO:0000256" key="10">
    <source>
        <dbReference type="ARBA" id="ARBA00022840"/>
    </source>
</evidence>
<keyword evidence="19" id="KW-1185">Reference proteome</keyword>
<dbReference type="InterPro" id="IPR005467">
    <property type="entry name" value="His_kinase_dom"/>
</dbReference>
<evidence type="ECO:0000256" key="7">
    <source>
        <dbReference type="ARBA" id="ARBA00022692"/>
    </source>
</evidence>
<evidence type="ECO:0000259" key="16">
    <source>
        <dbReference type="PROSITE" id="PS50109"/>
    </source>
</evidence>
<dbReference type="GO" id="GO:0000155">
    <property type="term" value="F:phosphorelay sensor kinase activity"/>
    <property type="evidence" value="ECO:0007669"/>
    <property type="project" value="InterPro"/>
</dbReference>
<comment type="caution">
    <text evidence="18">The sequence shown here is derived from an EMBL/GenBank/DDBJ whole genome shotgun (WGS) entry which is preliminary data.</text>
</comment>
<evidence type="ECO:0000256" key="9">
    <source>
        <dbReference type="ARBA" id="ARBA00022777"/>
    </source>
</evidence>
<dbReference type="RefSeq" id="WP_006906842.1">
    <property type="nucleotide sequence ID" value="NZ_GG665867.1"/>
</dbReference>
<dbReference type="Pfam" id="PF00512">
    <property type="entry name" value="HisKA"/>
    <property type="match status" value="1"/>
</dbReference>